<feature type="region of interest" description="Disordered" evidence="1">
    <location>
        <begin position="41"/>
        <end position="69"/>
    </location>
</feature>
<proteinExistence type="predicted"/>
<dbReference type="EMBL" id="BDIP01005697">
    <property type="protein sequence ID" value="GIQ90035.1"/>
    <property type="molecule type" value="Genomic_DNA"/>
</dbReference>
<keyword evidence="3" id="KW-1185">Reference proteome</keyword>
<name>A0A9K3D7W3_9EUKA</name>
<accession>A0A9K3D7W3</accession>
<evidence type="ECO:0000313" key="3">
    <source>
        <dbReference type="Proteomes" id="UP000265618"/>
    </source>
</evidence>
<protein>
    <submittedName>
        <fullName evidence="2">Uncharacterized protein</fullName>
    </submittedName>
</protein>
<dbReference type="AlphaFoldDB" id="A0A9K3D7W3"/>
<reference evidence="2 3" key="1">
    <citation type="journal article" date="2018" name="PLoS ONE">
        <title>The draft genome of Kipferlia bialata reveals reductive genome evolution in fornicate parasites.</title>
        <authorList>
            <person name="Tanifuji G."/>
            <person name="Takabayashi S."/>
            <person name="Kume K."/>
            <person name="Takagi M."/>
            <person name="Nakayama T."/>
            <person name="Kamikawa R."/>
            <person name="Inagaki Y."/>
            <person name="Hashimoto T."/>
        </authorList>
    </citation>
    <scope>NUCLEOTIDE SEQUENCE [LARGE SCALE GENOMIC DNA]</scope>
    <source>
        <strain evidence="2">NY0173</strain>
    </source>
</reference>
<comment type="caution">
    <text evidence="2">The sequence shown here is derived from an EMBL/GenBank/DDBJ whole genome shotgun (WGS) entry which is preliminary data.</text>
</comment>
<dbReference type="Proteomes" id="UP000265618">
    <property type="component" value="Unassembled WGS sequence"/>
</dbReference>
<gene>
    <name evidence="2" type="ORF">KIPB_012679</name>
</gene>
<sequence>MEAGAPVAGAGVPPIPVTPAVGVAAGVVAVRPELGNTPALLGLATPAQDPTAAQRAAASPTRAREEPELTDFERLPKTTTQKQGTTHTHLPFIPQEQSEDGETLANRSFSSLVYIRFPRSYVRDVCEETCQRTDIKETLLKVVFAAALHTGFRLHAQWKKSLVIKTTTGEQCRDIEEVTGKELASTLRKVHKGTKKVGVVIRTVPAPAVAGPAEAVAPMVFYSDLAGVIIKLKRYQEGLYPGAEPSFWLHFAQHVHSAQTLAQRPFTDQELSMVMPDPASKAQYQTHLDIQRQREMGGVRGREDMKRRCCKFEELVTPEEALLLHNTLQAKRRRDEGLDDMPPIRPPHLSIDSIIQGVRNVPDSEHATPEDYISNLGSSSYPVVLSQDNDTSFNDSFTM</sequence>
<organism evidence="2 3">
    <name type="scientific">Kipferlia bialata</name>
    <dbReference type="NCBI Taxonomy" id="797122"/>
    <lineage>
        <taxon>Eukaryota</taxon>
        <taxon>Metamonada</taxon>
        <taxon>Carpediemonas-like organisms</taxon>
        <taxon>Kipferlia</taxon>
    </lineage>
</organism>
<evidence type="ECO:0000313" key="2">
    <source>
        <dbReference type="EMBL" id="GIQ90035.1"/>
    </source>
</evidence>
<evidence type="ECO:0000256" key="1">
    <source>
        <dbReference type="SAM" id="MobiDB-lite"/>
    </source>
</evidence>
<feature type="compositionally biased region" description="Low complexity" evidence="1">
    <location>
        <begin position="44"/>
        <end position="61"/>
    </location>
</feature>